<dbReference type="AlphaFoldDB" id="A7I1Q5"/>
<name>A7I1Q5_CAMHC</name>
<dbReference type="HOGENOM" id="CLU_3181348_0_0_7"/>
<reference evidence="2" key="1">
    <citation type="submission" date="2007-07" db="EMBL/GenBank/DDBJ databases">
        <title>Complete genome sequence of Campylobacter hominis ATCC BAA-381, a commensal isolated from the human gastrointestinal tract.</title>
        <authorList>
            <person name="Fouts D.E."/>
            <person name="Mongodin E.F."/>
            <person name="Puiu D."/>
            <person name="Sebastian Y."/>
            <person name="Miller W.G."/>
            <person name="Mandrell R.E."/>
            <person name="Nelson K.E."/>
        </authorList>
    </citation>
    <scope>NUCLEOTIDE SEQUENCE [LARGE SCALE GENOMIC DNA]</scope>
    <source>
        <strain evidence="2">ATCC BAA-381 / DSM 21671 / CCUG 45161 / LMG 19568 / NCTC 13146 / CH001A</strain>
    </source>
</reference>
<protein>
    <submittedName>
        <fullName evidence="1">Uncharacterized protein</fullName>
    </submittedName>
</protein>
<proteinExistence type="predicted"/>
<dbReference type="EMBL" id="CP000776">
    <property type="protein sequence ID" value="ABS51970.1"/>
    <property type="molecule type" value="Genomic_DNA"/>
</dbReference>
<keyword evidence="2" id="KW-1185">Reference proteome</keyword>
<gene>
    <name evidence="1" type="ordered locus">CHAB381_0884</name>
</gene>
<dbReference type="Proteomes" id="UP000002407">
    <property type="component" value="Chromosome"/>
</dbReference>
<evidence type="ECO:0000313" key="1">
    <source>
        <dbReference type="EMBL" id="ABS51970.1"/>
    </source>
</evidence>
<evidence type="ECO:0000313" key="2">
    <source>
        <dbReference type="Proteomes" id="UP000002407"/>
    </source>
</evidence>
<dbReference type="KEGG" id="cha:CHAB381_0884"/>
<sequence length="46" mass="5822">MCKNSKSKFFEIYTIFELIKKITIFHFKLCKFMHFKYYHELIKILK</sequence>
<organism evidence="1 2">
    <name type="scientific">Campylobacter hominis (strain ATCC BAA-381 / DSM 21671 / CCUG 45161 / LMG 19568 / NCTC 13146 / CH001A)</name>
    <dbReference type="NCBI Taxonomy" id="360107"/>
    <lineage>
        <taxon>Bacteria</taxon>
        <taxon>Pseudomonadati</taxon>
        <taxon>Campylobacterota</taxon>
        <taxon>Epsilonproteobacteria</taxon>
        <taxon>Campylobacterales</taxon>
        <taxon>Campylobacteraceae</taxon>
        <taxon>Campylobacter</taxon>
    </lineage>
</organism>
<accession>A7I1Q5</accession>